<dbReference type="InterPro" id="IPR051553">
    <property type="entry name" value="Ran_GTPase-activating"/>
</dbReference>
<dbReference type="Gene3D" id="2.130.10.30">
    <property type="entry name" value="Regulator of chromosome condensation 1/beta-lactamase-inhibitor protein II"/>
    <property type="match status" value="1"/>
</dbReference>
<dbReference type="InterPro" id="IPR009091">
    <property type="entry name" value="RCC1/BLIP-II"/>
</dbReference>
<organism evidence="2 3">
    <name type="scientific">Cercophora newfieldiana</name>
    <dbReference type="NCBI Taxonomy" id="92897"/>
    <lineage>
        <taxon>Eukaryota</taxon>
        <taxon>Fungi</taxon>
        <taxon>Dikarya</taxon>
        <taxon>Ascomycota</taxon>
        <taxon>Pezizomycotina</taxon>
        <taxon>Sordariomycetes</taxon>
        <taxon>Sordariomycetidae</taxon>
        <taxon>Sordariales</taxon>
        <taxon>Lasiosphaeriaceae</taxon>
        <taxon>Cercophora</taxon>
    </lineage>
</organism>
<proteinExistence type="predicted"/>
<dbReference type="EMBL" id="JAULSV010000007">
    <property type="protein sequence ID" value="KAK0639347.1"/>
    <property type="molecule type" value="Genomic_DNA"/>
</dbReference>
<feature type="repeat" description="RCC1" evidence="1">
    <location>
        <begin position="275"/>
        <end position="327"/>
    </location>
</feature>
<evidence type="ECO:0000313" key="2">
    <source>
        <dbReference type="EMBL" id="KAK0639347.1"/>
    </source>
</evidence>
<keyword evidence="3" id="KW-1185">Reference proteome</keyword>
<dbReference type="Pfam" id="PF13540">
    <property type="entry name" value="RCC1_2"/>
    <property type="match status" value="1"/>
</dbReference>
<dbReference type="SUPFAM" id="SSF50985">
    <property type="entry name" value="RCC1/BLIP-II"/>
    <property type="match status" value="1"/>
</dbReference>
<accession>A0AA39XSC3</accession>
<feature type="repeat" description="RCC1" evidence="1">
    <location>
        <begin position="223"/>
        <end position="274"/>
    </location>
</feature>
<reference evidence="2" key="1">
    <citation type="submission" date="2023-06" db="EMBL/GenBank/DDBJ databases">
        <title>Genome-scale phylogeny and comparative genomics of the fungal order Sordariales.</title>
        <authorList>
            <consortium name="Lawrence Berkeley National Laboratory"/>
            <person name="Hensen N."/>
            <person name="Bonometti L."/>
            <person name="Westerberg I."/>
            <person name="Brannstrom I.O."/>
            <person name="Guillou S."/>
            <person name="Cros-Aarteil S."/>
            <person name="Calhoun S."/>
            <person name="Haridas S."/>
            <person name="Kuo A."/>
            <person name="Mondo S."/>
            <person name="Pangilinan J."/>
            <person name="Riley R."/>
            <person name="Labutti K."/>
            <person name="Andreopoulos B."/>
            <person name="Lipzen A."/>
            <person name="Chen C."/>
            <person name="Yanf M."/>
            <person name="Daum C."/>
            <person name="Ng V."/>
            <person name="Clum A."/>
            <person name="Steindorff A."/>
            <person name="Ohm R."/>
            <person name="Martin F."/>
            <person name="Silar P."/>
            <person name="Natvig D."/>
            <person name="Lalanne C."/>
            <person name="Gautier V."/>
            <person name="Ament-Velasquez S.L."/>
            <person name="Kruys A."/>
            <person name="Hutchinson M.I."/>
            <person name="Powell A.J."/>
            <person name="Barry K."/>
            <person name="Miller A.N."/>
            <person name="Grigoriev I.V."/>
            <person name="Debuchy R."/>
            <person name="Gladieux P."/>
            <person name="Thoren M.H."/>
            <person name="Johannesson H."/>
        </authorList>
    </citation>
    <scope>NUCLEOTIDE SEQUENCE</scope>
    <source>
        <strain evidence="2">SMH2532-1</strain>
    </source>
</reference>
<dbReference type="AlphaFoldDB" id="A0AA39XSC3"/>
<dbReference type="PROSITE" id="PS50012">
    <property type="entry name" value="RCC1_3"/>
    <property type="match status" value="3"/>
</dbReference>
<gene>
    <name evidence="2" type="ORF">B0T16DRAFT_423041</name>
</gene>
<dbReference type="PANTHER" id="PTHR45982:SF1">
    <property type="entry name" value="REGULATOR OF CHROMOSOME CONDENSATION"/>
    <property type="match status" value="1"/>
</dbReference>
<evidence type="ECO:0000313" key="3">
    <source>
        <dbReference type="Proteomes" id="UP001174936"/>
    </source>
</evidence>
<protein>
    <submittedName>
        <fullName evidence="2">Regulator of chromosome condensation 1/beta-lactamase-inhibitor protein II</fullName>
    </submittedName>
</protein>
<dbReference type="Proteomes" id="UP001174936">
    <property type="component" value="Unassembled WGS sequence"/>
</dbReference>
<sequence length="332" mass="34934">MELYAAGFNAWGQLQFGKDEQTNEEPDDIPTFTRVLRDDNGIDGIHPFPSYTIVHTKTSGVLTAGLIPKADLPLTTLPHPSYSHFARASNGLSVFNDTHLPLSPLFPQPPWTPLSSLFPANTNIPSTVTQLISYTTGFAALSTFPDGSTQVYTWGDERYAACLGRDIPASSDTNGAADSQGETEVEVVATTPGIVTDLSDLPTGPITKLAAGGYVLAALTAGKDLYIWGHGGRAAAAGLRGLGVSGETMPIVIEDYDIEDVAVGEGHVVVLTTSGEVFVIGSNSNGQLGLGQEVKGVESWTRVSIKSEGDIVGVAAGPKCSFLLVRDTVDKK</sequence>
<dbReference type="GO" id="GO:0005737">
    <property type="term" value="C:cytoplasm"/>
    <property type="evidence" value="ECO:0007669"/>
    <property type="project" value="TreeGrafter"/>
</dbReference>
<feature type="repeat" description="RCC1" evidence="1">
    <location>
        <begin position="149"/>
        <end position="222"/>
    </location>
</feature>
<comment type="caution">
    <text evidence="2">The sequence shown here is derived from an EMBL/GenBank/DDBJ whole genome shotgun (WGS) entry which is preliminary data.</text>
</comment>
<dbReference type="PANTHER" id="PTHR45982">
    <property type="entry name" value="REGULATOR OF CHROMOSOME CONDENSATION"/>
    <property type="match status" value="1"/>
</dbReference>
<dbReference type="InterPro" id="IPR000408">
    <property type="entry name" value="Reg_chr_condens"/>
</dbReference>
<dbReference type="GO" id="GO:0005085">
    <property type="term" value="F:guanyl-nucleotide exchange factor activity"/>
    <property type="evidence" value="ECO:0007669"/>
    <property type="project" value="TreeGrafter"/>
</dbReference>
<name>A0AA39XSC3_9PEZI</name>
<evidence type="ECO:0000256" key="1">
    <source>
        <dbReference type="PROSITE-ProRule" id="PRU00235"/>
    </source>
</evidence>